<keyword evidence="4" id="KW-1185">Reference proteome</keyword>
<dbReference type="GO" id="GO:0003723">
    <property type="term" value="F:RNA binding"/>
    <property type="evidence" value="ECO:0007669"/>
    <property type="project" value="UniProtKB-UniRule"/>
</dbReference>
<dbReference type="InterPro" id="IPR035979">
    <property type="entry name" value="RBD_domain_sf"/>
</dbReference>
<dbReference type="SUPFAM" id="SSF63748">
    <property type="entry name" value="Tudor/PWWP/MBT"/>
    <property type="match status" value="1"/>
</dbReference>
<dbReference type="OMA" id="NDWNLFH"/>
<dbReference type="Pfam" id="PF00076">
    <property type="entry name" value="RRM_1"/>
    <property type="match status" value="1"/>
</dbReference>
<reference evidence="3 4" key="2">
    <citation type="submission" date="2018-11" db="EMBL/GenBank/DDBJ databases">
        <authorList>
            <consortium name="Pathogen Informatics"/>
        </authorList>
    </citation>
    <scope>NUCLEOTIDE SEQUENCE [LARGE SCALE GENOMIC DNA]</scope>
</reference>
<sequence>MDNQVPSVSAPVEHEREFCVKNIPLEFTDWDLFHVFVKYGVVHNVKIPSKQPQANAKFGFVVMETLKDADEVRCDLKNGKFLNTKNGVQLVLSNVRHGESQRSRDEGRSFANQGARLPLSEMSARNNGTKYYGRENSAGDKGQIISSARCFSQDLPLQTPIKVRVVDSPYQIKTVNEGFSFHVVPLEQKLSEDYSILQREMNKFCMKSPNLQDIPKVGQYVLYCRGGVAFRGLCNGDTTLYLIDIGEIVKINRPQLWDLPAQFARLPSLALEKWSMACSGGLTAVAHEYNGLINVVQLTASTEAGEDDFALSISRKGWCVCTSPTLRTYSRDDLLNAKKTAVCKPIELNENVAEIVTGLQNIAVA</sequence>
<dbReference type="WBParaSite" id="NBR_0000750001-mRNA-1">
    <property type="protein sequence ID" value="NBR_0000750001-mRNA-1"/>
    <property type="gene ID" value="NBR_0000750001"/>
</dbReference>
<reference evidence="5" key="1">
    <citation type="submission" date="2017-02" db="UniProtKB">
        <authorList>
            <consortium name="WormBaseParasite"/>
        </authorList>
    </citation>
    <scope>IDENTIFICATION</scope>
</reference>
<dbReference type="Pfam" id="PF00567">
    <property type="entry name" value="TUDOR"/>
    <property type="match status" value="1"/>
</dbReference>
<dbReference type="PROSITE" id="PS50102">
    <property type="entry name" value="RRM"/>
    <property type="match status" value="1"/>
</dbReference>
<evidence type="ECO:0000256" key="1">
    <source>
        <dbReference type="PROSITE-ProRule" id="PRU00176"/>
    </source>
</evidence>
<feature type="domain" description="RRM" evidence="2">
    <location>
        <begin position="16"/>
        <end position="97"/>
    </location>
</feature>
<name>A0A0N4XX29_NIPBR</name>
<dbReference type="AlphaFoldDB" id="A0A0N4XX29"/>
<dbReference type="SUPFAM" id="SSF54928">
    <property type="entry name" value="RNA-binding domain, RBD"/>
    <property type="match status" value="1"/>
</dbReference>
<protein>
    <submittedName>
        <fullName evidence="5">Maternal effect lethal protein 47 (inferred by orthology to a C. elegans protein)</fullName>
    </submittedName>
</protein>
<dbReference type="EMBL" id="UYSL01019894">
    <property type="protein sequence ID" value="VDL71090.1"/>
    <property type="molecule type" value="Genomic_DNA"/>
</dbReference>
<dbReference type="InterPro" id="IPR000504">
    <property type="entry name" value="RRM_dom"/>
</dbReference>
<evidence type="ECO:0000259" key="2">
    <source>
        <dbReference type="PROSITE" id="PS50102"/>
    </source>
</evidence>
<organism evidence="5">
    <name type="scientific">Nippostrongylus brasiliensis</name>
    <name type="common">Rat hookworm</name>
    <dbReference type="NCBI Taxonomy" id="27835"/>
    <lineage>
        <taxon>Eukaryota</taxon>
        <taxon>Metazoa</taxon>
        <taxon>Ecdysozoa</taxon>
        <taxon>Nematoda</taxon>
        <taxon>Chromadorea</taxon>
        <taxon>Rhabditida</taxon>
        <taxon>Rhabditina</taxon>
        <taxon>Rhabditomorpha</taxon>
        <taxon>Strongyloidea</taxon>
        <taxon>Heligmosomidae</taxon>
        <taxon>Nippostrongylus</taxon>
    </lineage>
</organism>
<evidence type="ECO:0000313" key="4">
    <source>
        <dbReference type="Proteomes" id="UP000271162"/>
    </source>
</evidence>
<gene>
    <name evidence="3" type="ORF">NBR_LOCUS7501</name>
</gene>
<dbReference type="CDD" id="cd00590">
    <property type="entry name" value="RRM_SF"/>
    <property type="match status" value="1"/>
</dbReference>
<dbReference type="InterPro" id="IPR012677">
    <property type="entry name" value="Nucleotide-bd_a/b_plait_sf"/>
</dbReference>
<dbReference type="Proteomes" id="UP000271162">
    <property type="component" value="Unassembled WGS sequence"/>
</dbReference>
<dbReference type="Gene3D" id="3.30.70.330">
    <property type="match status" value="1"/>
</dbReference>
<dbReference type="InterPro" id="IPR002999">
    <property type="entry name" value="Tudor"/>
</dbReference>
<dbReference type="STRING" id="27835.A0A0N4XX29"/>
<accession>A0A0N4XX29</accession>
<dbReference type="SMART" id="SM00360">
    <property type="entry name" value="RRM"/>
    <property type="match status" value="1"/>
</dbReference>
<proteinExistence type="predicted"/>
<evidence type="ECO:0000313" key="3">
    <source>
        <dbReference type="EMBL" id="VDL71090.1"/>
    </source>
</evidence>
<evidence type="ECO:0000313" key="5">
    <source>
        <dbReference type="WBParaSite" id="NBR_0000750001-mRNA-1"/>
    </source>
</evidence>
<keyword evidence="1" id="KW-0694">RNA-binding</keyword>
<dbReference type="Gene3D" id="2.30.30.140">
    <property type="match status" value="1"/>
</dbReference>